<feature type="binding site" evidence="10">
    <location>
        <begin position="149"/>
        <end position="151"/>
    </location>
    <ligand>
        <name>2,4-dihydroxypteridine</name>
        <dbReference type="ChEBI" id="CHEBI:16489"/>
        <label>1</label>
    </ligand>
</feature>
<dbReference type="InterPro" id="IPR001783">
    <property type="entry name" value="Lumazine-bd"/>
</dbReference>
<evidence type="ECO:0000259" key="12">
    <source>
        <dbReference type="PROSITE" id="PS51177"/>
    </source>
</evidence>
<name>A0A2T4VXT3_9HYPH</name>
<dbReference type="EC" id="2.5.1.9" evidence="4 9"/>
<protein>
    <recommendedName>
        <fullName evidence="5 9">Riboflavin synthase</fullName>
        <ecNumber evidence="4 9">2.5.1.9</ecNumber>
    </recommendedName>
</protein>
<dbReference type="InterPro" id="IPR017938">
    <property type="entry name" value="Riboflavin_synthase-like_b-brl"/>
</dbReference>
<evidence type="ECO:0000256" key="4">
    <source>
        <dbReference type="ARBA" id="ARBA00012827"/>
    </source>
</evidence>
<evidence type="ECO:0000256" key="11">
    <source>
        <dbReference type="PROSITE-ProRule" id="PRU00524"/>
    </source>
</evidence>
<evidence type="ECO:0000256" key="1">
    <source>
        <dbReference type="ARBA" id="ARBA00000968"/>
    </source>
</evidence>
<keyword evidence="7" id="KW-0808">Transferase</keyword>
<dbReference type="Proteomes" id="UP000240811">
    <property type="component" value="Unassembled WGS sequence"/>
</dbReference>
<keyword evidence="6" id="KW-0686">Riboflavin biosynthesis</keyword>
<evidence type="ECO:0000256" key="3">
    <source>
        <dbReference type="ARBA" id="ARBA00004887"/>
    </source>
</evidence>
<reference evidence="14" key="1">
    <citation type="submission" date="2018-02" db="EMBL/GenBank/DDBJ databases">
        <title>Genome sequence of Candidatus Liberibacter europaeus.</title>
        <authorList>
            <person name="Frampton R.A."/>
            <person name="Thompson S.M."/>
            <person name="David C."/>
            <person name="Addison S.M."/>
            <person name="Smith G.R."/>
        </authorList>
    </citation>
    <scope>NUCLEOTIDE SEQUENCE [LARGE SCALE GENOMIC DNA]</scope>
</reference>
<evidence type="ECO:0000256" key="2">
    <source>
        <dbReference type="ARBA" id="ARBA00002803"/>
    </source>
</evidence>
<evidence type="ECO:0000256" key="7">
    <source>
        <dbReference type="ARBA" id="ARBA00022679"/>
    </source>
</evidence>
<feature type="repeat" description="Lumazine-binding" evidence="11">
    <location>
        <begin position="102"/>
        <end position="198"/>
    </location>
</feature>
<evidence type="ECO:0000256" key="8">
    <source>
        <dbReference type="ARBA" id="ARBA00022737"/>
    </source>
</evidence>
<evidence type="ECO:0000256" key="6">
    <source>
        <dbReference type="ARBA" id="ARBA00022619"/>
    </source>
</evidence>
<dbReference type="PROSITE" id="PS51177">
    <property type="entry name" value="LUMAZINE_BIND"/>
    <property type="match status" value="2"/>
</dbReference>
<evidence type="ECO:0000256" key="10">
    <source>
        <dbReference type="PIRSR" id="PIRSR000498-1"/>
    </source>
</evidence>
<dbReference type="PANTHER" id="PTHR21098:SF12">
    <property type="entry name" value="RIBOFLAVIN SYNTHASE"/>
    <property type="match status" value="1"/>
</dbReference>
<comment type="pathway">
    <text evidence="3">Cofactor biosynthesis; riboflavin biosynthesis; riboflavin from 2-hydroxy-3-oxobutyl phosphate and 5-amino-6-(D-ribitylamino)uracil: step 2/2.</text>
</comment>
<gene>
    <name evidence="13" type="ORF">C4617_01850</name>
</gene>
<dbReference type="PANTHER" id="PTHR21098">
    <property type="entry name" value="RIBOFLAVIN SYNTHASE ALPHA CHAIN"/>
    <property type="match status" value="1"/>
</dbReference>
<dbReference type="EMBL" id="PSQJ01000002">
    <property type="protein sequence ID" value="PTL86586.1"/>
    <property type="molecule type" value="Genomic_DNA"/>
</dbReference>
<dbReference type="NCBIfam" id="NF006767">
    <property type="entry name" value="PRK09289.1"/>
    <property type="match status" value="1"/>
</dbReference>
<feature type="binding site" description="in other chain" evidence="10">
    <location>
        <position position="140"/>
    </location>
    <ligand>
        <name>2,4-dihydroxypteridine</name>
        <dbReference type="ChEBI" id="CHEBI:16489"/>
        <label>2</label>
        <note>ligand shared between two trimeric partners</note>
    </ligand>
</feature>
<dbReference type="SUPFAM" id="SSF63380">
    <property type="entry name" value="Riboflavin synthase domain-like"/>
    <property type="match status" value="2"/>
</dbReference>
<comment type="function">
    <text evidence="2">Catalyzes the dismutation of two molecules of 6,7-dimethyl-8-ribityllumazine, resulting in the formation of riboflavin and 5-amino-6-(D-ribitylamino)uracil.</text>
</comment>
<comment type="caution">
    <text evidence="13">The sequence shown here is derived from an EMBL/GenBank/DDBJ whole genome shotgun (WGS) entry which is preliminary data.</text>
</comment>
<keyword evidence="8" id="KW-0677">Repeat</keyword>
<dbReference type="Gene3D" id="2.40.30.20">
    <property type="match status" value="2"/>
</dbReference>
<dbReference type="PIRSF" id="PIRSF000498">
    <property type="entry name" value="Riboflavin_syn_A"/>
    <property type="match status" value="1"/>
</dbReference>
<dbReference type="GO" id="GO:0009231">
    <property type="term" value="P:riboflavin biosynthetic process"/>
    <property type="evidence" value="ECO:0007669"/>
    <property type="project" value="UniProtKB-KW"/>
</dbReference>
<accession>A0A2T4VXT3</accession>
<dbReference type="CDD" id="cd00402">
    <property type="entry name" value="Riboflavin_synthase_like"/>
    <property type="match status" value="1"/>
</dbReference>
<evidence type="ECO:0000256" key="9">
    <source>
        <dbReference type="NCBIfam" id="TIGR00187"/>
    </source>
</evidence>
<feature type="binding site" evidence="10">
    <location>
        <begin position="4"/>
        <end position="6"/>
    </location>
    <ligand>
        <name>2,4-dihydroxypteridine</name>
        <dbReference type="ChEBI" id="CHEBI:16489"/>
        <label>1</label>
    </ligand>
</feature>
<dbReference type="AlphaFoldDB" id="A0A2T4VXT3"/>
<dbReference type="InterPro" id="IPR026017">
    <property type="entry name" value="Lumazine-bd_dom"/>
</dbReference>
<feature type="repeat" description="Lumazine-binding" evidence="11">
    <location>
        <begin position="1"/>
        <end position="101"/>
    </location>
</feature>
<evidence type="ECO:0000256" key="5">
    <source>
        <dbReference type="ARBA" id="ARBA00013950"/>
    </source>
</evidence>
<proteinExistence type="predicted"/>
<evidence type="ECO:0000313" key="13">
    <source>
        <dbReference type="EMBL" id="PTL86586.1"/>
    </source>
</evidence>
<sequence length="203" mass="23049">MFTGIITDVGRIISITPMKKGIRLRIMTSYNTSTMEIGCSIAHSGICLTVVNLPERNSFDNWYEVEIWEETISLTNANSWDVGTLVNLERSMRIDSELGGHLVYGHIDGIVEIIFLDFIGDSMYCRLSLPSNIAKFVAVKGSVCLNGVSMTVNFVDENFFDVLFIRHTIEKTTWRMHTTGDFINIEVDYIMRCVSRLLEFKPS</sequence>
<dbReference type="FunFam" id="2.40.30.20:FF:000003">
    <property type="entry name" value="Riboflavin synthase, alpha subunit"/>
    <property type="match status" value="1"/>
</dbReference>
<feature type="binding site" evidence="10">
    <location>
        <begin position="163"/>
        <end position="168"/>
    </location>
    <ligand>
        <name>2,4-dihydroxypteridine</name>
        <dbReference type="ChEBI" id="CHEBI:16489"/>
        <label>1</label>
    </ligand>
</feature>
<comment type="catalytic activity">
    <reaction evidence="1">
        <text>2 6,7-dimethyl-8-(1-D-ribityl)lumazine + H(+) = 5-amino-6-(D-ribitylamino)uracil + riboflavin</text>
        <dbReference type="Rhea" id="RHEA:20772"/>
        <dbReference type="ChEBI" id="CHEBI:15378"/>
        <dbReference type="ChEBI" id="CHEBI:15934"/>
        <dbReference type="ChEBI" id="CHEBI:57986"/>
        <dbReference type="ChEBI" id="CHEBI:58201"/>
        <dbReference type="EC" id="2.5.1.9"/>
    </reaction>
</comment>
<feature type="domain" description="Lumazine-binding" evidence="12">
    <location>
        <begin position="1"/>
        <end position="101"/>
    </location>
</feature>
<feature type="binding site" evidence="10">
    <location>
        <begin position="47"/>
        <end position="49"/>
    </location>
    <ligand>
        <name>2,4-dihydroxypteridine</name>
        <dbReference type="ChEBI" id="CHEBI:16489"/>
        <label>2</label>
        <note>ligand shared between two trimeric partners</note>
    </ligand>
</feature>
<dbReference type="Pfam" id="PF00677">
    <property type="entry name" value="Lum_binding"/>
    <property type="match status" value="2"/>
</dbReference>
<feature type="domain" description="Lumazine-binding" evidence="12">
    <location>
        <begin position="102"/>
        <end position="198"/>
    </location>
</feature>
<feature type="binding site" evidence="10">
    <location>
        <begin position="66"/>
        <end position="68"/>
    </location>
    <ligand>
        <name>2,4-dihydroxypteridine</name>
        <dbReference type="ChEBI" id="CHEBI:16489"/>
        <label>2</label>
        <note>ligand shared between two trimeric partners</note>
    </ligand>
</feature>
<dbReference type="InterPro" id="IPR023366">
    <property type="entry name" value="ATP_synth_asu-like_sf"/>
</dbReference>
<organism evidence="13 14">
    <name type="scientific">Candidatus Liberibacter europaeus</name>
    <dbReference type="NCBI Taxonomy" id="744859"/>
    <lineage>
        <taxon>Bacteria</taxon>
        <taxon>Pseudomonadati</taxon>
        <taxon>Pseudomonadota</taxon>
        <taxon>Alphaproteobacteria</taxon>
        <taxon>Hyphomicrobiales</taxon>
        <taxon>Rhizobiaceae</taxon>
        <taxon>Liberibacter</taxon>
    </lineage>
</organism>
<evidence type="ECO:0000313" key="14">
    <source>
        <dbReference type="Proteomes" id="UP000240811"/>
    </source>
</evidence>
<dbReference type="GO" id="GO:0004746">
    <property type="term" value="F:riboflavin synthase activity"/>
    <property type="evidence" value="ECO:0007669"/>
    <property type="project" value="UniProtKB-UniRule"/>
</dbReference>
<feature type="binding site" evidence="10">
    <location>
        <begin position="105"/>
        <end position="107"/>
    </location>
    <ligand>
        <name>2,4-dihydroxypteridine</name>
        <dbReference type="ChEBI" id="CHEBI:16489"/>
        <label>2</label>
        <note>ligand shared between two trimeric partners</note>
    </ligand>
</feature>
<dbReference type="NCBIfam" id="TIGR00187">
    <property type="entry name" value="ribE"/>
    <property type="match status" value="1"/>
</dbReference>